<dbReference type="RefSeq" id="WP_131017231.1">
    <property type="nucleotide sequence ID" value="NZ_SIRE01000026.1"/>
</dbReference>
<dbReference type="Pfam" id="PF10076">
    <property type="entry name" value="Phage_Mu_Gp48"/>
    <property type="match status" value="1"/>
</dbReference>
<organism evidence="1 2">
    <name type="scientific">Paenibacillus thalictri</name>
    <dbReference type="NCBI Taxonomy" id="2527873"/>
    <lineage>
        <taxon>Bacteria</taxon>
        <taxon>Bacillati</taxon>
        <taxon>Bacillota</taxon>
        <taxon>Bacilli</taxon>
        <taxon>Bacillales</taxon>
        <taxon>Paenibacillaceae</taxon>
        <taxon>Paenibacillus</taxon>
    </lineage>
</organism>
<dbReference type="Proteomes" id="UP000293142">
    <property type="component" value="Unassembled WGS sequence"/>
</dbReference>
<reference evidence="1 2" key="1">
    <citation type="submission" date="2019-02" db="EMBL/GenBank/DDBJ databases">
        <title>Paenibacillus sp. nov., isolated from surface-sterilized tissue of Thalictrum simplex L.</title>
        <authorList>
            <person name="Tuo L."/>
        </authorList>
    </citation>
    <scope>NUCLEOTIDE SEQUENCE [LARGE SCALE GENOMIC DNA]</scope>
    <source>
        <strain evidence="1 2">N2SHLJ1</strain>
    </source>
</reference>
<dbReference type="EMBL" id="SIRE01000026">
    <property type="protein sequence ID" value="TBL71366.1"/>
    <property type="molecule type" value="Genomic_DNA"/>
</dbReference>
<accession>A0A4Q9DHH0</accession>
<evidence type="ECO:0000313" key="2">
    <source>
        <dbReference type="Proteomes" id="UP000293142"/>
    </source>
</evidence>
<comment type="caution">
    <text evidence="1">The sequence shown here is derived from an EMBL/GenBank/DDBJ whole genome shotgun (WGS) entry which is preliminary data.</text>
</comment>
<sequence length="199" mass="22583">MCSFPVTSARGQQMLGYLPGYYETSRVMRSIMQSSGAEMDALRQALDEIAEQFFVRTATWGLDLWEKELGLFTDASKPIGQRRSVIESKLRGVGSVTVKLIQNVAEAYDRGAVEVTAQPEMYRFTVRFVDTLGTPPNLDDLKAAIEEIKPAHLAVEYVFRYFIFDELDSISISFDYLDELGLTWGQLHLYSRNNMNVEV</sequence>
<dbReference type="InterPro" id="IPR018755">
    <property type="entry name" value="Phage_Mu_Gp48"/>
</dbReference>
<proteinExistence type="predicted"/>
<gene>
    <name evidence="1" type="ORF">EYB31_30200</name>
</gene>
<protein>
    <submittedName>
        <fullName evidence="1">DUF2313 domain-containing protein</fullName>
    </submittedName>
</protein>
<dbReference type="AlphaFoldDB" id="A0A4Q9DHH0"/>
<keyword evidence="2" id="KW-1185">Reference proteome</keyword>
<name>A0A4Q9DHH0_9BACL</name>
<dbReference type="OrthoDB" id="1629754at2"/>
<evidence type="ECO:0000313" key="1">
    <source>
        <dbReference type="EMBL" id="TBL71366.1"/>
    </source>
</evidence>